<dbReference type="Pfam" id="PF18019">
    <property type="entry name" value="Cas3_HD"/>
    <property type="match status" value="1"/>
</dbReference>
<dbReference type="Gene3D" id="3.40.50.300">
    <property type="entry name" value="P-loop containing nucleotide triphosphate hydrolases"/>
    <property type="match status" value="2"/>
</dbReference>
<dbReference type="SUPFAM" id="SSF52540">
    <property type="entry name" value="P-loop containing nucleoside triphosphate hydrolases"/>
    <property type="match status" value="1"/>
</dbReference>
<dbReference type="InterPro" id="IPR006483">
    <property type="entry name" value="CRISPR-assoc_Cas3_HD"/>
</dbReference>
<dbReference type="GO" id="GO:0046872">
    <property type="term" value="F:metal ion binding"/>
    <property type="evidence" value="ECO:0007669"/>
    <property type="project" value="UniProtKB-KW"/>
</dbReference>
<keyword evidence="5" id="KW-0378">Hydrolase</keyword>
<sequence length="877" mass="97550">MSVRYSHPPEDDHEGVYLRDHLDDVAKRANEVVPDGATTPEGESVQRVVETLAYVHDFGKATTFFQEYLQHDTEPEYKLCRHHAPIGSFAAYYALDAQGFETETCLAGFVAVAKHHSRLPDVTQYIYDRAYNSENSTGAAQTNAEQQQAAIAMQLNDIEEHVPELASDIFDDATDSDGSWDQFRQAYKELLNEISAAVATESGTTISRDSLSDSCYGLILECWGSLVLADKTSAASRSGDASSGTTYEAELPSMQVLDEYVDDLESSSPADPEGSRTERLNHYRSRARSAVIANAEGFAEEGGGVATLTLPTGMGKTLSGLSAAQTIRDELGGERIVYALPFTSIIDQVVDEVEEIYETDTLSRLLTAHHHLSETKIIDEDDADAEKADRNDDVAGMLAESWRAGLTVTTFVQLFESLAGPANKQSMKISALRDSVVILDEPQSLPLDWWKLVPRLVTMLTEQYNATVIAMTATQPQLFDAATERIDNVSELVDDPDVYFEATERVQYELDVSAERYIETQSEPKAYPDAGAELLSAVDAGASTLAVCNTIDSARALFDELTGSRGSLLSVGNIYADELDTADTTVNIDPEALADRVKDQSDASILHLSTRLRPLDRLKLIETAKELTDDEHGLITVSTQLMEAGVDISFDRVYRDLAPIDSIVQAAGRCNRSFEREQGRVVIWWLDVPDEQKKTPAEAVYNRGATLLPVAAETLDSVREADTPLSETAVARTAVTEYYRRLHADKNVGKQEYVEYIDDLRGDKLRELSLIDQRNAVDIIICRTEAERRQVEQVRDAWKHYEFDRVRRLMDELKELRVSMPIYRGESDKEEKIGQLNQVHEDTDVLCLDVREHGLSQYFDQNTGFVIPDSTAERRII</sequence>
<dbReference type="PROSITE" id="PS51643">
    <property type="entry name" value="HD_CAS3"/>
    <property type="match status" value="1"/>
</dbReference>
<organism evidence="10 11">
    <name type="scientific">Haloplanus vescus</name>
    <dbReference type="NCBI Taxonomy" id="555874"/>
    <lineage>
        <taxon>Archaea</taxon>
        <taxon>Methanobacteriati</taxon>
        <taxon>Methanobacteriota</taxon>
        <taxon>Stenosarchaea group</taxon>
        <taxon>Halobacteria</taxon>
        <taxon>Halobacteriales</taxon>
        <taxon>Haloferacaceae</taxon>
        <taxon>Haloplanus</taxon>
    </lineage>
</organism>
<proteinExistence type="inferred from homology"/>
<evidence type="ECO:0000256" key="7">
    <source>
        <dbReference type="ARBA" id="ARBA00022840"/>
    </source>
</evidence>
<dbReference type="OrthoDB" id="43851at2157"/>
<keyword evidence="11" id="KW-1185">Reference proteome</keyword>
<dbReference type="CDD" id="cd09641">
    <property type="entry name" value="Cas3''_I"/>
    <property type="match status" value="1"/>
</dbReference>
<dbReference type="NCBIfam" id="TIGR01596">
    <property type="entry name" value="cas3_HD"/>
    <property type="match status" value="1"/>
</dbReference>
<dbReference type="InterPro" id="IPR054712">
    <property type="entry name" value="Cas3-like_dom"/>
</dbReference>
<keyword evidence="8" id="KW-0051">Antiviral defense</keyword>
<dbReference type="RefSeq" id="WP_092636134.1">
    <property type="nucleotide sequence ID" value="NZ_FNQT01000008.1"/>
</dbReference>
<feature type="domain" description="HD Cas3-type" evidence="9">
    <location>
        <begin position="11"/>
        <end position="232"/>
    </location>
</feature>
<dbReference type="InterPro" id="IPR038257">
    <property type="entry name" value="CRISPR-assoc_Cas3_HD_sf"/>
</dbReference>
<evidence type="ECO:0000313" key="11">
    <source>
        <dbReference type="Proteomes" id="UP000236755"/>
    </source>
</evidence>
<accession>A0A1H4AW67</accession>
<dbReference type="AlphaFoldDB" id="A0A1H4AW67"/>
<dbReference type="GO" id="GO:0003677">
    <property type="term" value="F:DNA binding"/>
    <property type="evidence" value="ECO:0007669"/>
    <property type="project" value="InterPro"/>
</dbReference>
<dbReference type="STRING" id="555874.SAMN04488065_2957"/>
<dbReference type="InterPro" id="IPR006935">
    <property type="entry name" value="Helicase/UvrB_N"/>
</dbReference>
<keyword evidence="6" id="KW-0347">Helicase</keyword>
<protein>
    <submittedName>
        <fullName evidence="10">CRISPR-associated endonuclease Cas3-HD</fullName>
    </submittedName>
</protein>
<dbReference type="GO" id="GO:0051607">
    <property type="term" value="P:defense response to virus"/>
    <property type="evidence" value="ECO:0007669"/>
    <property type="project" value="UniProtKB-KW"/>
</dbReference>
<evidence type="ECO:0000313" key="10">
    <source>
        <dbReference type="EMBL" id="SEA40084.1"/>
    </source>
</evidence>
<dbReference type="Pfam" id="PF22590">
    <property type="entry name" value="Cas3-like_C_2"/>
    <property type="match status" value="1"/>
</dbReference>
<dbReference type="GO" id="GO:0005524">
    <property type="term" value="F:ATP binding"/>
    <property type="evidence" value="ECO:0007669"/>
    <property type="project" value="UniProtKB-KW"/>
</dbReference>
<evidence type="ECO:0000256" key="5">
    <source>
        <dbReference type="ARBA" id="ARBA00022801"/>
    </source>
</evidence>
<dbReference type="InterPro" id="IPR027417">
    <property type="entry name" value="P-loop_NTPase"/>
</dbReference>
<evidence type="ECO:0000256" key="4">
    <source>
        <dbReference type="ARBA" id="ARBA00022741"/>
    </source>
</evidence>
<dbReference type="GO" id="GO:0004386">
    <property type="term" value="F:helicase activity"/>
    <property type="evidence" value="ECO:0007669"/>
    <property type="project" value="UniProtKB-KW"/>
</dbReference>
<evidence type="ECO:0000259" key="9">
    <source>
        <dbReference type="PROSITE" id="PS51643"/>
    </source>
</evidence>
<dbReference type="CDD" id="cd17930">
    <property type="entry name" value="DEXHc_cas3"/>
    <property type="match status" value="1"/>
</dbReference>
<name>A0A1H4AW67_9EURY</name>
<gene>
    <name evidence="10" type="ORF">SAMN04488065_2957</name>
</gene>
<dbReference type="GO" id="GO:0004519">
    <property type="term" value="F:endonuclease activity"/>
    <property type="evidence" value="ECO:0007669"/>
    <property type="project" value="UniProtKB-KW"/>
</dbReference>
<keyword evidence="3" id="KW-0479">Metal-binding</keyword>
<evidence type="ECO:0000256" key="1">
    <source>
        <dbReference type="ARBA" id="ARBA00006847"/>
    </source>
</evidence>
<comment type="similarity">
    <text evidence="1">In the N-terminal section; belongs to the CRISPR-associated nuclease Cas3-HD family.</text>
</comment>
<keyword evidence="4" id="KW-0547">Nucleotide-binding</keyword>
<evidence type="ECO:0000256" key="2">
    <source>
        <dbReference type="ARBA" id="ARBA00009046"/>
    </source>
</evidence>
<reference evidence="10 11" key="1">
    <citation type="submission" date="2016-10" db="EMBL/GenBank/DDBJ databases">
        <authorList>
            <person name="de Groot N.N."/>
        </authorList>
    </citation>
    <scope>NUCLEOTIDE SEQUENCE [LARGE SCALE GENOMIC DNA]</scope>
    <source>
        <strain evidence="10 11">CGMCC 1.8712</strain>
    </source>
</reference>
<evidence type="ECO:0000256" key="8">
    <source>
        <dbReference type="ARBA" id="ARBA00023118"/>
    </source>
</evidence>
<dbReference type="Gene3D" id="1.10.3210.30">
    <property type="match status" value="1"/>
</dbReference>
<dbReference type="Proteomes" id="UP000236755">
    <property type="component" value="Unassembled WGS sequence"/>
</dbReference>
<keyword evidence="10" id="KW-0540">Nuclease</keyword>
<evidence type="ECO:0000256" key="3">
    <source>
        <dbReference type="ARBA" id="ARBA00022723"/>
    </source>
</evidence>
<dbReference type="GO" id="GO:0016787">
    <property type="term" value="F:hydrolase activity"/>
    <property type="evidence" value="ECO:0007669"/>
    <property type="project" value="UniProtKB-KW"/>
</dbReference>
<keyword evidence="7" id="KW-0067">ATP-binding</keyword>
<dbReference type="Pfam" id="PF04851">
    <property type="entry name" value="ResIII"/>
    <property type="match status" value="1"/>
</dbReference>
<dbReference type="EMBL" id="FNQT01000008">
    <property type="protein sequence ID" value="SEA40084.1"/>
    <property type="molecule type" value="Genomic_DNA"/>
</dbReference>
<comment type="similarity">
    <text evidence="2">In the central section; belongs to the CRISPR-associated helicase Cas3 family.</text>
</comment>
<keyword evidence="10" id="KW-0255">Endonuclease</keyword>
<evidence type="ECO:0000256" key="6">
    <source>
        <dbReference type="ARBA" id="ARBA00022806"/>
    </source>
</evidence>